<keyword evidence="8" id="KW-0808">Transferase</keyword>
<dbReference type="GO" id="GO:0046872">
    <property type="term" value="F:metal ion binding"/>
    <property type="evidence" value="ECO:0007669"/>
    <property type="project" value="UniProtKB-KW"/>
</dbReference>
<evidence type="ECO:0000256" key="4">
    <source>
        <dbReference type="ARBA" id="ARBA00022833"/>
    </source>
</evidence>
<dbReference type="InterPro" id="IPR001270">
    <property type="entry name" value="ClpA/B"/>
</dbReference>
<evidence type="ECO:0000259" key="9">
    <source>
        <dbReference type="SMART" id="SM00382"/>
    </source>
</evidence>
<organism evidence="10 11">
    <name type="scientific">Candidatus Gottesmanbacteria bacterium RIFCSPLOWO2_01_FULL_39_12b</name>
    <dbReference type="NCBI Taxonomy" id="1798388"/>
    <lineage>
        <taxon>Bacteria</taxon>
        <taxon>Candidatus Gottesmaniibacteriota</taxon>
    </lineage>
</organism>
<dbReference type="PANTHER" id="PTHR11669:SF0">
    <property type="entry name" value="PROTEIN STICHEL-LIKE 2"/>
    <property type="match status" value="1"/>
</dbReference>
<comment type="subunit">
    <text evidence="8">DNA polymerase III contains a core (composed of alpha, epsilon and theta chains) that associates with a tau subunit. This core dimerizes to form the POLIII' complex. PolIII' associates with the gamma complex (composed of gamma, delta, delta', psi and chi chains) and with the beta chain to form the complete DNA polymerase III complex.</text>
</comment>
<dbReference type="GO" id="GO:0009360">
    <property type="term" value="C:DNA polymerase III complex"/>
    <property type="evidence" value="ECO:0007669"/>
    <property type="project" value="InterPro"/>
</dbReference>
<keyword evidence="5 8" id="KW-0067">ATP-binding</keyword>
<dbReference type="GO" id="GO:0006261">
    <property type="term" value="P:DNA-templated DNA replication"/>
    <property type="evidence" value="ECO:0007669"/>
    <property type="project" value="TreeGrafter"/>
</dbReference>
<evidence type="ECO:0000313" key="11">
    <source>
        <dbReference type="Proteomes" id="UP000176609"/>
    </source>
</evidence>
<dbReference type="GO" id="GO:0003887">
    <property type="term" value="F:DNA-directed DNA polymerase activity"/>
    <property type="evidence" value="ECO:0007669"/>
    <property type="project" value="UniProtKB-KW"/>
</dbReference>
<evidence type="ECO:0000256" key="8">
    <source>
        <dbReference type="RuleBase" id="RU364063"/>
    </source>
</evidence>
<evidence type="ECO:0000313" key="10">
    <source>
        <dbReference type="EMBL" id="OGG27031.1"/>
    </source>
</evidence>
<dbReference type="Gene3D" id="1.20.272.10">
    <property type="match status" value="1"/>
</dbReference>
<dbReference type="InterPro" id="IPR012763">
    <property type="entry name" value="DNA_pol_III_sug/sutau_N"/>
</dbReference>
<dbReference type="CDD" id="cd00009">
    <property type="entry name" value="AAA"/>
    <property type="match status" value="1"/>
</dbReference>
<dbReference type="InterPro" id="IPR050238">
    <property type="entry name" value="DNA_Rep/Repair_Clamp_Loader"/>
</dbReference>
<dbReference type="InterPro" id="IPR003593">
    <property type="entry name" value="AAA+_ATPase"/>
</dbReference>
<comment type="caution">
    <text evidence="10">The sequence shown here is derived from an EMBL/GenBank/DDBJ whole genome shotgun (WGS) entry which is preliminary data.</text>
</comment>
<proteinExistence type="inferred from homology"/>
<keyword evidence="3 8" id="KW-0547">Nucleotide-binding</keyword>
<dbReference type="InterPro" id="IPR027417">
    <property type="entry name" value="P-loop_NTPase"/>
</dbReference>
<dbReference type="AlphaFoldDB" id="A0A1F6AQR7"/>
<protein>
    <recommendedName>
        <fullName evidence="8">DNA polymerase III subunit gamma/tau</fullName>
        <ecNumber evidence="8">2.7.7.7</ecNumber>
    </recommendedName>
</protein>
<comment type="function">
    <text evidence="8">DNA polymerase III is a complex, multichain enzyme responsible for most of the replicative synthesis in bacteria. This DNA polymerase also exhibits 3' to 5' exonuclease activity.</text>
</comment>
<dbReference type="GO" id="GO:0003677">
    <property type="term" value="F:DNA binding"/>
    <property type="evidence" value="ECO:0007669"/>
    <property type="project" value="InterPro"/>
</dbReference>
<dbReference type="SUPFAM" id="SSF48019">
    <property type="entry name" value="post-AAA+ oligomerization domain-like"/>
    <property type="match status" value="1"/>
</dbReference>
<reference evidence="10 11" key="1">
    <citation type="journal article" date="2016" name="Nat. Commun.">
        <title>Thousands of microbial genomes shed light on interconnected biogeochemical processes in an aquifer system.</title>
        <authorList>
            <person name="Anantharaman K."/>
            <person name="Brown C.T."/>
            <person name="Hug L.A."/>
            <person name="Sharon I."/>
            <person name="Castelle C.J."/>
            <person name="Probst A.J."/>
            <person name="Thomas B.C."/>
            <person name="Singh A."/>
            <person name="Wilkins M.J."/>
            <person name="Karaoz U."/>
            <person name="Brodie E.L."/>
            <person name="Williams K.H."/>
            <person name="Hubbard S.S."/>
            <person name="Banfield J.F."/>
        </authorList>
    </citation>
    <scope>NUCLEOTIDE SEQUENCE [LARGE SCALE GENOMIC DNA]</scope>
</reference>
<dbReference type="Pfam" id="PF22608">
    <property type="entry name" value="DNAX_ATPase_lid"/>
    <property type="match status" value="1"/>
</dbReference>
<dbReference type="GO" id="GO:0005524">
    <property type="term" value="F:ATP binding"/>
    <property type="evidence" value="ECO:0007669"/>
    <property type="project" value="UniProtKB-KW"/>
</dbReference>
<dbReference type="InterPro" id="IPR008921">
    <property type="entry name" value="DNA_pol3_clamp-load_cplx_C"/>
</dbReference>
<feature type="domain" description="AAA+ ATPase" evidence="9">
    <location>
        <begin position="33"/>
        <end position="181"/>
    </location>
</feature>
<dbReference type="EMBL" id="MFJR01000007">
    <property type="protein sequence ID" value="OGG27031.1"/>
    <property type="molecule type" value="Genomic_DNA"/>
</dbReference>
<evidence type="ECO:0000256" key="7">
    <source>
        <dbReference type="ARBA" id="ARBA00049244"/>
    </source>
</evidence>
<evidence type="ECO:0000256" key="2">
    <source>
        <dbReference type="ARBA" id="ARBA00022723"/>
    </source>
</evidence>
<keyword evidence="8" id="KW-0548">Nucleotidyltransferase</keyword>
<comment type="similarity">
    <text evidence="1 8">Belongs to the DnaX/STICHEL family.</text>
</comment>
<keyword evidence="6 8" id="KW-0239">DNA-directed DNA polymerase</keyword>
<dbReference type="NCBIfam" id="TIGR02397">
    <property type="entry name" value="dnaX_nterm"/>
    <property type="match status" value="1"/>
</dbReference>
<keyword evidence="2" id="KW-0479">Metal-binding</keyword>
<dbReference type="PRINTS" id="PR00300">
    <property type="entry name" value="CLPPROTEASEA"/>
</dbReference>
<comment type="catalytic activity">
    <reaction evidence="7 8">
        <text>DNA(n) + a 2'-deoxyribonucleoside 5'-triphosphate = DNA(n+1) + diphosphate</text>
        <dbReference type="Rhea" id="RHEA:22508"/>
        <dbReference type="Rhea" id="RHEA-COMP:17339"/>
        <dbReference type="Rhea" id="RHEA-COMP:17340"/>
        <dbReference type="ChEBI" id="CHEBI:33019"/>
        <dbReference type="ChEBI" id="CHEBI:61560"/>
        <dbReference type="ChEBI" id="CHEBI:173112"/>
        <dbReference type="EC" id="2.7.7.7"/>
    </reaction>
</comment>
<name>A0A1F6AQR7_9BACT</name>
<keyword evidence="8" id="KW-0235">DNA replication</keyword>
<dbReference type="Gene3D" id="1.10.8.60">
    <property type="match status" value="1"/>
</dbReference>
<keyword evidence="4" id="KW-0862">Zinc</keyword>
<evidence type="ECO:0000256" key="1">
    <source>
        <dbReference type="ARBA" id="ARBA00006360"/>
    </source>
</evidence>
<dbReference type="SUPFAM" id="SSF52540">
    <property type="entry name" value="P-loop containing nucleoside triphosphate hydrolases"/>
    <property type="match status" value="1"/>
</dbReference>
<evidence type="ECO:0000256" key="3">
    <source>
        <dbReference type="ARBA" id="ARBA00022741"/>
    </source>
</evidence>
<gene>
    <name evidence="8" type="primary">dnaX</name>
    <name evidence="10" type="ORF">A2960_02705</name>
</gene>
<dbReference type="Pfam" id="PF13177">
    <property type="entry name" value="DNA_pol3_delta2"/>
    <property type="match status" value="1"/>
</dbReference>
<dbReference type="Proteomes" id="UP000176609">
    <property type="component" value="Unassembled WGS sequence"/>
</dbReference>
<sequence length="347" mass="39361">MALYRKYRPQLLSELDNGEIRTRLTRILGSPYSFHALLFAGPKGTGKTSAARIVAKVLNCEKRKSIEPCNSCDSCIAIREGRHLDVFEIDAASNRGIEEIRDLRQMIKLAPVSGRAKVYIIDEVHMLTNEAFNALLKTLEEPPRHAVFLLATTEPEKLPGTIISRCIRFNFNKAMLSEVLHSLNRVAEGEKVKVSRPVLEKIAKVAEGSFRDATKILEQAISENALTEEKIMTLLGSETGVVKEFLLMLSEKKEKELLNLILQMLKRGTDFRIFVTEILLLLHKILLSQHGIIEEKTDDNDQLLKINQATLLIKLFSKAYLDMKYASYVYLPLEVLVVEWCESSYKN</sequence>
<dbReference type="Gene3D" id="3.40.50.300">
    <property type="entry name" value="P-loop containing nucleotide triphosphate hydrolases"/>
    <property type="match status" value="1"/>
</dbReference>
<evidence type="ECO:0000256" key="6">
    <source>
        <dbReference type="ARBA" id="ARBA00022932"/>
    </source>
</evidence>
<dbReference type="InterPro" id="IPR045085">
    <property type="entry name" value="HLD_clamp_pol_III_gamma_tau"/>
</dbReference>
<dbReference type="SMART" id="SM00382">
    <property type="entry name" value="AAA"/>
    <property type="match status" value="1"/>
</dbReference>
<dbReference type="EC" id="2.7.7.7" evidence="8"/>
<dbReference type="PANTHER" id="PTHR11669">
    <property type="entry name" value="REPLICATION FACTOR C / DNA POLYMERASE III GAMMA-TAU SUBUNIT"/>
    <property type="match status" value="1"/>
</dbReference>
<accession>A0A1F6AQR7</accession>
<evidence type="ECO:0000256" key="5">
    <source>
        <dbReference type="ARBA" id="ARBA00022840"/>
    </source>
</evidence>